<gene>
    <name evidence="2" type="ORF">BDV29DRAFT_39163</name>
</gene>
<evidence type="ECO:0000313" key="2">
    <source>
        <dbReference type="EMBL" id="KAB8070069.1"/>
    </source>
</evidence>
<reference evidence="2 3" key="1">
    <citation type="submission" date="2019-04" db="EMBL/GenBank/DDBJ databases">
        <title>Friends and foes A comparative genomics study of 23 Aspergillus species from section Flavi.</title>
        <authorList>
            <consortium name="DOE Joint Genome Institute"/>
            <person name="Kjaerbolling I."/>
            <person name="Vesth T."/>
            <person name="Frisvad J.C."/>
            <person name="Nybo J.L."/>
            <person name="Theobald S."/>
            <person name="Kildgaard S."/>
            <person name="Isbrandt T."/>
            <person name="Kuo A."/>
            <person name="Sato A."/>
            <person name="Lyhne E.K."/>
            <person name="Kogle M.E."/>
            <person name="Wiebenga A."/>
            <person name="Kun R.S."/>
            <person name="Lubbers R.J."/>
            <person name="Makela M.R."/>
            <person name="Barry K."/>
            <person name="Chovatia M."/>
            <person name="Clum A."/>
            <person name="Daum C."/>
            <person name="Haridas S."/>
            <person name="He G."/>
            <person name="LaButti K."/>
            <person name="Lipzen A."/>
            <person name="Mondo S."/>
            <person name="Riley R."/>
            <person name="Salamov A."/>
            <person name="Simmons B.A."/>
            <person name="Magnuson J.K."/>
            <person name="Henrissat B."/>
            <person name="Mortensen U.H."/>
            <person name="Larsen T.O."/>
            <person name="Devries R.P."/>
            <person name="Grigoriev I.V."/>
            <person name="Machida M."/>
            <person name="Baker S.E."/>
            <person name="Andersen M.R."/>
        </authorList>
    </citation>
    <scope>NUCLEOTIDE SEQUENCE [LARGE SCALE GENOMIC DNA]</scope>
    <source>
        <strain evidence="2 3">CBS 151.66</strain>
    </source>
</reference>
<feature type="domain" description="Aminoglycoside phosphotransferase" evidence="1">
    <location>
        <begin position="148"/>
        <end position="282"/>
    </location>
</feature>
<evidence type="ECO:0000313" key="3">
    <source>
        <dbReference type="Proteomes" id="UP000326565"/>
    </source>
</evidence>
<dbReference type="GO" id="GO:0016301">
    <property type="term" value="F:kinase activity"/>
    <property type="evidence" value="ECO:0007669"/>
    <property type="project" value="UniProtKB-KW"/>
</dbReference>
<dbReference type="Gene3D" id="3.90.1200.10">
    <property type="match status" value="1"/>
</dbReference>
<dbReference type="OrthoDB" id="25129at2759"/>
<protein>
    <submittedName>
        <fullName evidence="2">Kinase-like domain-containing protein</fullName>
    </submittedName>
</protein>
<keyword evidence="2" id="KW-0418">Kinase</keyword>
<dbReference type="SUPFAM" id="SSF56112">
    <property type="entry name" value="Protein kinase-like (PK-like)"/>
    <property type="match status" value="1"/>
</dbReference>
<keyword evidence="2" id="KW-0808">Transferase</keyword>
<keyword evidence="3" id="KW-1185">Reference proteome</keyword>
<accession>A0A5N5WP60</accession>
<dbReference type="Pfam" id="PF01636">
    <property type="entry name" value="APH"/>
    <property type="match status" value="1"/>
</dbReference>
<name>A0A5N5WP60_9EURO</name>
<dbReference type="AlphaFoldDB" id="A0A5N5WP60"/>
<evidence type="ECO:0000259" key="1">
    <source>
        <dbReference type="Pfam" id="PF01636"/>
    </source>
</evidence>
<proteinExistence type="predicted"/>
<dbReference type="Proteomes" id="UP000326565">
    <property type="component" value="Unassembled WGS sequence"/>
</dbReference>
<sequence>MTEGEVTQESILSELSTTPYACSSVEKLSGGTANFVFRGTLLRPLSDGTTAVVIKHTEDYVASNREFRLSAERCLIEKSILGALNKFPSTKTKNDEDTSRQFTAKTPRLYSFNPSTNTQVMEDLPDSVDLKSFFVNIDSAQSASREWAVSLGRALGHWLGSFHSWSKESAQIDLELEMEKNHLFRDLKFSINYDNLVNMVGKYPNLLEGSRGVFEKVRDMAKSESGRKDGEGFGIIHGDFWSGNVLIPKSSLNTPYSNTPLFIIDWELAQCGTRALDLGQMMAELYELKHFKDIDVGIWIIQGIAEGYPGLNEELAFRTLIHVGTHLICWGTTVPGWGTDEQVVDVVKTGRDLIVKAWEKDKYWFVRGGAWESLFRN</sequence>
<dbReference type="InterPro" id="IPR011009">
    <property type="entry name" value="Kinase-like_dom_sf"/>
</dbReference>
<dbReference type="EMBL" id="ML732315">
    <property type="protein sequence ID" value="KAB8070069.1"/>
    <property type="molecule type" value="Genomic_DNA"/>
</dbReference>
<organism evidence="2 3">
    <name type="scientific">Aspergillus leporis</name>
    <dbReference type="NCBI Taxonomy" id="41062"/>
    <lineage>
        <taxon>Eukaryota</taxon>
        <taxon>Fungi</taxon>
        <taxon>Dikarya</taxon>
        <taxon>Ascomycota</taxon>
        <taxon>Pezizomycotina</taxon>
        <taxon>Eurotiomycetes</taxon>
        <taxon>Eurotiomycetidae</taxon>
        <taxon>Eurotiales</taxon>
        <taxon>Aspergillaceae</taxon>
        <taxon>Aspergillus</taxon>
        <taxon>Aspergillus subgen. Circumdati</taxon>
    </lineage>
</organism>
<dbReference type="Gene3D" id="3.30.200.20">
    <property type="entry name" value="Phosphorylase Kinase, domain 1"/>
    <property type="match status" value="1"/>
</dbReference>
<dbReference type="InterPro" id="IPR002575">
    <property type="entry name" value="Aminoglycoside_PTrfase"/>
</dbReference>